<organism evidence="1 2">
    <name type="scientific">Nonomuraea fuscirosea</name>
    <dbReference type="NCBI Taxonomy" id="1291556"/>
    <lineage>
        <taxon>Bacteria</taxon>
        <taxon>Bacillati</taxon>
        <taxon>Actinomycetota</taxon>
        <taxon>Actinomycetes</taxon>
        <taxon>Streptosporangiales</taxon>
        <taxon>Streptosporangiaceae</taxon>
        <taxon>Nonomuraea</taxon>
    </lineage>
</organism>
<accession>A0A2T0LZQ7</accession>
<dbReference type="EMBL" id="PVNG01000038">
    <property type="protein sequence ID" value="PRX49708.1"/>
    <property type="molecule type" value="Genomic_DNA"/>
</dbReference>
<name>A0A2T0LZQ7_9ACTN</name>
<dbReference type="AlphaFoldDB" id="A0A2T0LZQ7"/>
<gene>
    <name evidence="1" type="ORF">B0I32_13813</name>
</gene>
<proteinExistence type="predicted"/>
<evidence type="ECO:0000313" key="2">
    <source>
        <dbReference type="Proteomes" id="UP000238312"/>
    </source>
</evidence>
<reference evidence="1 2" key="1">
    <citation type="submission" date="2018-03" db="EMBL/GenBank/DDBJ databases">
        <title>Genomic Encyclopedia of Type Strains, Phase III (KMG-III): the genomes of soil and plant-associated and newly described type strains.</title>
        <authorList>
            <person name="Whitman W."/>
        </authorList>
    </citation>
    <scope>NUCLEOTIDE SEQUENCE [LARGE SCALE GENOMIC DNA]</scope>
    <source>
        <strain evidence="1 2">CGMCC 4.7104</strain>
    </source>
</reference>
<evidence type="ECO:0000313" key="1">
    <source>
        <dbReference type="EMBL" id="PRX49708.1"/>
    </source>
</evidence>
<keyword evidence="2" id="KW-1185">Reference proteome</keyword>
<dbReference type="Proteomes" id="UP000238312">
    <property type="component" value="Unassembled WGS sequence"/>
</dbReference>
<comment type="caution">
    <text evidence="1">The sequence shown here is derived from an EMBL/GenBank/DDBJ whole genome shotgun (WGS) entry which is preliminary data.</text>
</comment>
<sequence length="79" mass="8670">MRRRMSDAQLAELKARTQNANELNELARAANGHGVTAAERRQADAELQAAVGTRKAKRLREDALRQAGARGKGLGRWFG</sequence>
<protein>
    <submittedName>
        <fullName evidence="1">Uncharacterized protein</fullName>
    </submittedName>
</protein>